<accession>A0A9P8PCG3</accession>
<comment type="caution">
    <text evidence="2">The sequence shown here is derived from an EMBL/GenBank/DDBJ whole genome shotgun (WGS) entry which is preliminary data.</text>
</comment>
<keyword evidence="3" id="KW-1185">Reference proteome</keyword>
<dbReference type="OrthoDB" id="10600285at2759"/>
<dbReference type="Proteomes" id="UP000769157">
    <property type="component" value="Unassembled WGS sequence"/>
</dbReference>
<sequence>MEQHINITGSGGNGGNQGTNKESVIQSQTVEGNDTVLVVEEVWIEERDKRLVESVSQVPPELLHGPFLSQDTKHQIGVLEQVSSVKVVVDSIPEQGQGEHHILVEETWNHLSNTFVRPSSVNQNQSCQISELTKSIIGRHDGLSTFFTSNTNTHVGSLDHGNIVRTVSNSQCHDIKSILDEFDNGSLLSRRNTATQNGLALLTQQQELVFDFITESNFQSFTINDHTKVSRWRRVDLLCLIKFGHRAIHVEVVVQILFNQCKHQFALVTIDVFDLLLGEQ</sequence>
<organism evidence="2 3">
    <name type="scientific">Ogataea philodendri</name>
    <dbReference type="NCBI Taxonomy" id="1378263"/>
    <lineage>
        <taxon>Eukaryota</taxon>
        <taxon>Fungi</taxon>
        <taxon>Dikarya</taxon>
        <taxon>Ascomycota</taxon>
        <taxon>Saccharomycotina</taxon>
        <taxon>Pichiomycetes</taxon>
        <taxon>Pichiales</taxon>
        <taxon>Pichiaceae</taxon>
        <taxon>Ogataea</taxon>
    </lineage>
</organism>
<evidence type="ECO:0000313" key="2">
    <source>
        <dbReference type="EMBL" id="KAH3668934.1"/>
    </source>
</evidence>
<protein>
    <submittedName>
        <fullName evidence="2">Uncharacterized protein</fullName>
    </submittedName>
</protein>
<evidence type="ECO:0000313" key="3">
    <source>
        <dbReference type="Proteomes" id="UP000769157"/>
    </source>
</evidence>
<name>A0A9P8PCG3_9ASCO</name>
<dbReference type="RefSeq" id="XP_046063348.1">
    <property type="nucleotide sequence ID" value="XM_046203586.1"/>
</dbReference>
<feature type="region of interest" description="Disordered" evidence="1">
    <location>
        <begin position="1"/>
        <end position="21"/>
    </location>
</feature>
<dbReference type="AlphaFoldDB" id="A0A9P8PCG3"/>
<dbReference type="EMBL" id="JAEUBE010000158">
    <property type="protein sequence ID" value="KAH3668934.1"/>
    <property type="molecule type" value="Genomic_DNA"/>
</dbReference>
<proteinExistence type="predicted"/>
<gene>
    <name evidence="2" type="ORF">OGAPHI_002689</name>
</gene>
<evidence type="ECO:0000256" key="1">
    <source>
        <dbReference type="SAM" id="MobiDB-lite"/>
    </source>
</evidence>
<reference evidence="2" key="1">
    <citation type="journal article" date="2021" name="Open Biol.">
        <title>Shared evolutionary footprints suggest mitochondrial oxidative damage underlies multiple complex I losses in fungi.</title>
        <authorList>
            <person name="Schikora-Tamarit M.A."/>
            <person name="Marcet-Houben M."/>
            <person name="Nosek J."/>
            <person name="Gabaldon T."/>
        </authorList>
    </citation>
    <scope>NUCLEOTIDE SEQUENCE</scope>
    <source>
        <strain evidence="2">CBS6075</strain>
    </source>
</reference>
<reference evidence="2" key="2">
    <citation type="submission" date="2021-01" db="EMBL/GenBank/DDBJ databases">
        <authorList>
            <person name="Schikora-Tamarit M.A."/>
        </authorList>
    </citation>
    <scope>NUCLEOTIDE SEQUENCE</scope>
    <source>
        <strain evidence="2">CBS6075</strain>
    </source>
</reference>
<dbReference type="GeneID" id="70234656"/>